<gene>
    <name evidence="7" type="ORF">SNE40_021928</name>
</gene>
<comment type="caution">
    <text evidence="7">The sequence shown here is derived from an EMBL/GenBank/DDBJ whole genome shotgun (WGS) entry which is preliminary data.</text>
</comment>
<dbReference type="Proteomes" id="UP001347796">
    <property type="component" value="Unassembled WGS sequence"/>
</dbReference>
<keyword evidence="8" id="KW-1185">Reference proteome</keyword>
<dbReference type="PANTHER" id="PTHR46927:SF3">
    <property type="entry name" value="THAP-TYPE DOMAIN-CONTAINING PROTEIN"/>
    <property type="match status" value="1"/>
</dbReference>
<keyword evidence="3" id="KW-0862">Zinc</keyword>
<evidence type="ECO:0000256" key="4">
    <source>
        <dbReference type="ARBA" id="ARBA00023125"/>
    </source>
</evidence>
<sequence length="241" mass="27717">MMGMKPENLKYARLCSDHFEDSQFMNPRDRTSRLKPKAVPTIINAPNPPKRLKSCRREIVRVIQNDEEVKTAVKNEDIIPVPTETGTMTDISKQDIDALKATIHQLKAENHRLRKKCTEKRTVSKIILLDTLKEYLSPPAYNFVKQQIEVAKNTKNGVRWSDDIKLFALQMKGISTKGYKFLKKIFRLPAIRTLNKPLKSYDIIEGFHQPVVKTLEEITTTMSPKEKLVVLSNDEIALKET</sequence>
<keyword evidence="4 5" id="KW-0238">DNA-binding</keyword>
<dbReference type="InterPro" id="IPR021896">
    <property type="entry name" value="THAP9-like_HTH"/>
</dbReference>
<evidence type="ECO:0000256" key="1">
    <source>
        <dbReference type="ARBA" id="ARBA00022723"/>
    </source>
</evidence>
<dbReference type="GO" id="GO:0008270">
    <property type="term" value="F:zinc ion binding"/>
    <property type="evidence" value="ECO:0007669"/>
    <property type="project" value="UniProtKB-KW"/>
</dbReference>
<evidence type="ECO:0000313" key="8">
    <source>
        <dbReference type="Proteomes" id="UP001347796"/>
    </source>
</evidence>
<evidence type="ECO:0000259" key="6">
    <source>
        <dbReference type="PROSITE" id="PS50950"/>
    </source>
</evidence>
<dbReference type="GO" id="GO:0003677">
    <property type="term" value="F:DNA binding"/>
    <property type="evidence" value="ECO:0007669"/>
    <property type="project" value="UniProtKB-UniRule"/>
</dbReference>
<accession>A0AAN8J4E1</accession>
<protein>
    <recommendedName>
        <fullName evidence="6">THAP-type domain-containing protein</fullName>
    </recommendedName>
</protein>
<dbReference type="Pfam" id="PF05485">
    <property type="entry name" value="THAP"/>
    <property type="match status" value="1"/>
</dbReference>
<dbReference type="PANTHER" id="PTHR46927">
    <property type="entry name" value="AGAP005574-PA"/>
    <property type="match status" value="1"/>
</dbReference>
<dbReference type="InterPro" id="IPR006612">
    <property type="entry name" value="THAP_Znf"/>
</dbReference>
<keyword evidence="1" id="KW-0479">Metal-binding</keyword>
<dbReference type="SUPFAM" id="SSF57716">
    <property type="entry name" value="Glucocorticoid receptor-like (DNA-binding domain)"/>
    <property type="match status" value="1"/>
</dbReference>
<reference evidence="7 8" key="1">
    <citation type="submission" date="2024-01" db="EMBL/GenBank/DDBJ databases">
        <title>The genome of the rayed Mediterranean limpet Patella caerulea (Linnaeus, 1758).</title>
        <authorList>
            <person name="Anh-Thu Weber A."/>
            <person name="Halstead-Nussloch G."/>
        </authorList>
    </citation>
    <scope>NUCLEOTIDE SEQUENCE [LARGE SCALE GENOMIC DNA]</scope>
    <source>
        <strain evidence="7">AATW-2023a</strain>
        <tissue evidence="7">Whole specimen</tissue>
    </source>
</reference>
<dbReference type="Pfam" id="PF12017">
    <property type="entry name" value="Tnp_P_element"/>
    <property type="match status" value="1"/>
</dbReference>
<keyword evidence="2 5" id="KW-0863">Zinc-finger</keyword>
<evidence type="ECO:0000313" key="7">
    <source>
        <dbReference type="EMBL" id="KAK6168020.1"/>
    </source>
</evidence>
<evidence type="ECO:0000256" key="3">
    <source>
        <dbReference type="ARBA" id="ARBA00022833"/>
    </source>
</evidence>
<name>A0AAN8J4E1_PATCE</name>
<dbReference type="PROSITE" id="PS50950">
    <property type="entry name" value="ZF_THAP"/>
    <property type="match status" value="1"/>
</dbReference>
<proteinExistence type="predicted"/>
<dbReference type="AlphaFoldDB" id="A0AAN8J4E1"/>
<organism evidence="7 8">
    <name type="scientific">Patella caerulea</name>
    <name type="common">Rayed Mediterranean limpet</name>
    <dbReference type="NCBI Taxonomy" id="87958"/>
    <lineage>
        <taxon>Eukaryota</taxon>
        <taxon>Metazoa</taxon>
        <taxon>Spiralia</taxon>
        <taxon>Lophotrochozoa</taxon>
        <taxon>Mollusca</taxon>
        <taxon>Gastropoda</taxon>
        <taxon>Patellogastropoda</taxon>
        <taxon>Patelloidea</taxon>
        <taxon>Patellidae</taxon>
        <taxon>Patella</taxon>
    </lineage>
</organism>
<dbReference type="EMBL" id="JAZGQO010000018">
    <property type="protein sequence ID" value="KAK6168020.1"/>
    <property type="molecule type" value="Genomic_DNA"/>
</dbReference>
<feature type="domain" description="THAP-type" evidence="6">
    <location>
        <begin position="1"/>
        <end position="43"/>
    </location>
</feature>
<evidence type="ECO:0000256" key="2">
    <source>
        <dbReference type="ARBA" id="ARBA00022771"/>
    </source>
</evidence>
<dbReference type="InterPro" id="IPR052224">
    <property type="entry name" value="THAP_domain_protein"/>
</dbReference>
<evidence type="ECO:0000256" key="5">
    <source>
        <dbReference type="PROSITE-ProRule" id="PRU00309"/>
    </source>
</evidence>